<protein>
    <submittedName>
        <fullName evidence="2">Uncharacterized protein</fullName>
    </submittedName>
</protein>
<keyword evidence="3" id="KW-1185">Reference proteome</keyword>
<evidence type="ECO:0000313" key="3">
    <source>
        <dbReference type="Proteomes" id="UP001497453"/>
    </source>
</evidence>
<dbReference type="EMBL" id="OZ037950">
    <property type="protein sequence ID" value="CAL1712436.1"/>
    <property type="molecule type" value="Genomic_DNA"/>
</dbReference>
<gene>
    <name evidence="2" type="ORF">GFSPODELE1_LOCUS8823</name>
</gene>
<organism evidence="2 3">
    <name type="scientific">Somion occarium</name>
    <dbReference type="NCBI Taxonomy" id="3059160"/>
    <lineage>
        <taxon>Eukaryota</taxon>
        <taxon>Fungi</taxon>
        <taxon>Dikarya</taxon>
        <taxon>Basidiomycota</taxon>
        <taxon>Agaricomycotina</taxon>
        <taxon>Agaricomycetes</taxon>
        <taxon>Polyporales</taxon>
        <taxon>Cerrenaceae</taxon>
        <taxon>Somion</taxon>
    </lineage>
</organism>
<dbReference type="Proteomes" id="UP001497453">
    <property type="component" value="Chromosome 7"/>
</dbReference>
<evidence type="ECO:0000313" key="2">
    <source>
        <dbReference type="EMBL" id="CAL1712436.1"/>
    </source>
</evidence>
<proteinExistence type="predicted"/>
<name>A0ABP1DXB4_9APHY</name>
<reference evidence="3" key="1">
    <citation type="submission" date="2024-04" db="EMBL/GenBank/DDBJ databases">
        <authorList>
            <person name="Shaw F."/>
            <person name="Minotto A."/>
        </authorList>
    </citation>
    <scope>NUCLEOTIDE SEQUENCE [LARGE SCALE GENOMIC DNA]</scope>
</reference>
<feature type="compositionally biased region" description="Basic and acidic residues" evidence="1">
    <location>
        <begin position="71"/>
        <end position="88"/>
    </location>
</feature>
<feature type="compositionally biased region" description="Polar residues" evidence="1">
    <location>
        <begin position="106"/>
        <end position="121"/>
    </location>
</feature>
<sequence length="214" mass="22298">MASSLGRRAFLNLSRSNVPVAGRNVGRRMMSSSAEHSYKSKSDLPWQIGSALIFGPALVYLLSPTGKEKAAHASADHKRAAHEHKPEPVKVPAAENVSTTEEKTSGDSGSITDSEGTTVSASEVDASIVQAFTEDSPADAQKAEEDQAKSHKTGAGVPTGESPETSSAEVKEKPPTQDHPGTLQGEENAGGADLGEARSRAKSGQVPKQAAKDQ</sequence>
<feature type="region of interest" description="Disordered" evidence="1">
    <location>
        <begin position="71"/>
        <end position="214"/>
    </location>
</feature>
<evidence type="ECO:0000256" key="1">
    <source>
        <dbReference type="SAM" id="MobiDB-lite"/>
    </source>
</evidence>
<accession>A0ABP1DXB4</accession>